<dbReference type="InterPro" id="IPR034660">
    <property type="entry name" value="DinB/YfiT-like"/>
</dbReference>
<dbReference type="Gene3D" id="1.20.120.450">
    <property type="entry name" value="dinb family like domain"/>
    <property type="match status" value="1"/>
</dbReference>
<evidence type="ECO:0000313" key="4">
    <source>
        <dbReference type="Proteomes" id="UP001230339"/>
    </source>
</evidence>
<dbReference type="Pfam" id="PF05163">
    <property type="entry name" value="DinB"/>
    <property type="match status" value="1"/>
</dbReference>
<keyword evidence="4" id="KW-1185">Reference proteome</keyword>
<dbReference type="InterPro" id="IPR007837">
    <property type="entry name" value="DinB"/>
</dbReference>
<dbReference type="EMBL" id="CP117449">
    <property type="protein sequence ID" value="WLH15377.1"/>
    <property type="molecule type" value="Genomic_DNA"/>
</dbReference>
<sequence length="113" mass="12654">MSVQVSVESLSKCSWNGCPNARGIRTQDLRQLEEAFTKANQWFVDYTKSVTATELSEPVAFIFKDGKPGNMTKEQILAHVLSHGLQHRGGVGTILPREILEGHQDHFTTFLKL</sequence>
<evidence type="ECO:0000256" key="2">
    <source>
        <dbReference type="ARBA" id="ARBA00022723"/>
    </source>
</evidence>
<evidence type="ECO:0000256" key="1">
    <source>
        <dbReference type="ARBA" id="ARBA00008635"/>
    </source>
</evidence>
<organism evidence="3 4">
    <name type="scientific">Pseudomonas hefeiensis</name>
    <dbReference type="NCBI Taxonomy" id="2738125"/>
    <lineage>
        <taxon>Bacteria</taxon>
        <taxon>Pseudomonadati</taxon>
        <taxon>Pseudomonadota</taxon>
        <taxon>Gammaproteobacteria</taxon>
        <taxon>Pseudomonadales</taxon>
        <taxon>Pseudomonadaceae</taxon>
        <taxon>Pseudomonas</taxon>
    </lineage>
</organism>
<evidence type="ECO:0000313" key="3">
    <source>
        <dbReference type="EMBL" id="WLH15377.1"/>
    </source>
</evidence>
<gene>
    <name evidence="3" type="ORF">PSH57_14205</name>
</gene>
<reference evidence="3 4" key="1">
    <citation type="submission" date="2023-02" db="EMBL/GenBank/DDBJ databases">
        <title>Evolution of Hrp T3SS in non-pathogenic Pseudomonas fluorescens.</title>
        <authorList>
            <person name="Liao K."/>
            <person name="Wei H."/>
            <person name="Gu Y."/>
        </authorList>
    </citation>
    <scope>NUCLEOTIDE SEQUENCE [LARGE SCALE GENOMIC DNA]</scope>
    <source>
        <strain evidence="3 4">FP205</strain>
    </source>
</reference>
<protein>
    <submittedName>
        <fullName evidence="3">DinB family protein</fullName>
    </submittedName>
</protein>
<keyword evidence="2" id="KW-0479">Metal-binding</keyword>
<name>A0ABY9GIK2_9PSED</name>
<dbReference type="RefSeq" id="WP_305390237.1">
    <property type="nucleotide sequence ID" value="NZ_CP117426.1"/>
</dbReference>
<accession>A0ABY9GIK2</accession>
<dbReference type="Proteomes" id="UP001230339">
    <property type="component" value="Chromosome"/>
</dbReference>
<comment type="similarity">
    <text evidence="1">Belongs to the DinB family.</text>
</comment>
<dbReference type="SUPFAM" id="SSF109854">
    <property type="entry name" value="DinB/YfiT-like putative metalloenzymes"/>
    <property type="match status" value="1"/>
</dbReference>
<proteinExistence type="inferred from homology"/>